<gene>
    <name evidence="1" type="ORF">EYF80_032919</name>
</gene>
<comment type="caution">
    <text evidence="1">The sequence shown here is derived from an EMBL/GenBank/DDBJ whole genome shotgun (WGS) entry which is preliminary data.</text>
</comment>
<protein>
    <submittedName>
        <fullName evidence="1">Uncharacterized protein</fullName>
    </submittedName>
</protein>
<name>A0A4Z2GVP2_9TELE</name>
<reference evidence="1 2" key="1">
    <citation type="submission" date="2019-03" db="EMBL/GenBank/DDBJ databases">
        <title>First draft genome of Liparis tanakae, snailfish: a comprehensive survey of snailfish specific genes.</title>
        <authorList>
            <person name="Kim W."/>
            <person name="Song I."/>
            <person name="Jeong J.-H."/>
            <person name="Kim D."/>
            <person name="Kim S."/>
            <person name="Ryu S."/>
            <person name="Song J.Y."/>
            <person name="Lee S.K."/>
        </authorList>
    </citation>
    <scope>NUCLEOTIDE SEQUENCE [LARGE SCALE GENOMIC DNA]</scope>
    <source>
        <tissue evidence="1">Muscle</tissue>
    </source>
</reference>
<sequence length="278" mass="29951">MRSCCVASWCPALIPAAALDGLSWDLLREQPLFTSPQRSSKETSLFSSREAAGCCLDRDSLHSAFLDRRLFSWAAIPPLLVNNKLKAAKKYDCGYCCKHVDPGWNLSSHRASLCKAGDCSHMLLATGCLPPASRTNSLFPAQEAQQARRAERRAFQQPTLPFHPPQIQILASASCDDVMRIRAEKPNHPLQDSNKLLILSLAGSRLLFLRPLIPATFEGMRRAASPHALCVIVCAEYGSGGGGGDEGGVGGGGNGKNSTMTVREKLVIQAPGILLVMP</sequence>
<proteinExistence type="predicted"/>
<accession>A0A4Z2GVP2</accession>
<evidence type="ECO:0000313" key="1">
    <source>
        <dbReference type="EMBL" id="TNN56823.1"/>
    </source>
</evidence>
<dbReference type="AlphaFoldDB" id="A0A4Z2GVP2"/>
<dbReference type="Proteomes" id="UP000314294">
    <property type="component" value="Unassembled WGS sequence"/>
</dbReference>
<organism evidence="1 2">
    <name type="scientific">Liparis tanakae</name>
    <name type="common">Tanaka's snailfish</name>
    <dbReference type="NCBI Taxonomy" id="230148"/>
    <lineage>
        <taxon>Eukaryota</taxon>
        <taxon>Metazoa</taxon>
        <taxon>Chordata</taxon>
        <taxon>Craniata</taxon>
        <taxon>Vertebrata</taxon>
        <taxon>Euteleostomi</taxon>
        <taxon>Actinopterygii</taxon>
        <taxon>Neopterygii</taxon>
        <taxon>Teleostei</taxon>
        <taxon>Neoteleostei</taxon>
        <taxon>Acanthomorphata</taxon>
        <taxon>Eupercaria</taxon>
        <taxon>Perciformes</taxon>
        <taxon>Cottioidei</taxon>
        <taxon>Cottales</taxon>
        <taxon>Liparidae</taxon>
        <taxon>Liparis</taxon>
    </lineage>
</organism>
<keyword evidence="2" id="KW-1185">Reference proteome</keyword>
<dbReference type="EMBL" id="SRLO01000419">
    <property type="protein sequence ID" value="TNN56823.1"/>
    <property type="molecule type" value="Genomic_DNA"/>
</dbReference>
<evidence type="ECO:0000313" key="2">
    <source>
        <dbReference type="Proteomes" id="UP000314294"/>
    </source>
</evidence>